<dbReference type="PIRSF" id="PIRSF006135">
    <property type="entry name" value="CobU"/>
    <property type="match status" value="1"/>
</dbReference>
<reference evidence="17 18" key="1">
    <citation type="journal article" date="2011" name="Stand. Genomic Sci.">
        <title>Complete genome sequence of Rhodospirillum rubrum type strain (S1).</title>
        <authorList>
            <person name="Munk A.C."/>
            <person name="Copeland A."/>
            <person name="Lucas S."/>
            <person name="Lapidus A."/>
            <person name="Del Rio T.G."/>
            <person name="Barry K."/>
            <person name="Detter J.C."/>
            <person name="Hammon N."/>
            <person name="Israni S."/>
            <person name="Pitluck S."/>
            <person name="Brettin T."/>
            <person name="Bruce D."/>
            <person name="Han C."/>
            <person name="Tapia R."/>
            <person name="Gilna P."/>
            <person name="Schmutz J."/>
            <person name="Larimer F."/>
            <person name="Land M."/>
            <person name="Kyrpides N.C."/>
            <person name="Mavromatis K."/>
            <person name="Richardson P."/>
            <person name="Rohde M."/>
            <person name="Goker M."/>
            <person name="Klenk H.P."/>
            <person name="Zhang Y."/>
            <person name="Roberts G.P."/>
            <person name="Reslewic S."/>
            <person name="Schwartz D.C."/>
        </authorList>
    </citation>
    <scope>NUCLEOTIDE SEQUENCE [LARGE SCALE GENOMIC DNA]</scope>
    <source>
        <strain evidence="18">ATCC 11170 / ATH 1.1.1 / DSM 467 / LMG 4362 / NCIMB 8255 / S1</strain>
    </source>
</reference>
<sequence length="190" mass="20297">MSILPFDPETAPPGPRLTLVLGGARSGKSRLAERLVLRHGAQALYVATAEVGEDGEMAERVEAHRARRGAGWTTVEAPMSLPVALMAHGGDAQRPILVDCLTLWLSNLMLADRPEEPAIAALEGALRNVRSPVVLVSNEVGQGIVPMEALSRRFRDAQGVLNQRMATLCGRVVLCAAGLPLVLKDLPDLE</sequence>
<evidence type="ECO:0000256" key="12">
    <source>
        <dbReference type="ARBA" id="ARBA00022840"/>
    </source>
</evidence>
<dbReference type="PATRIC" id="fig|269796.9.peg.727"/>
<dbReference type="PANTHER" id="PTHR34848:SF1">
    <property type="entry name" value="BIFUNCTIONAL ADENOSYLCOBALAMIN BIOSYNTHESIS PROTEIN COBU"/>
    <property type="match status" value="1"/>
</dbReference>
<dbReference type="Pfam" id="PF02283">
    <property type="entry name" value="CobU"/>
    <property type="match status" value="1"/>
</dbReference>
<evidence type="ECO:0000256" key="13">
    <source>
        <dbReference type="ARBA" id="ARBA00023134"/>
    </source>
</evidence>
<dbReference type="eggNOG" id="COG2087">
    <property type="taxonomic scope" value="Bacteria"/>
</dbReference>
<dbReference type="GO" id="GO:0005524">
    <property type="term" value="F:ATP binding"/>
    <property type="evidence" value="ECO:0007669"/>
    <property type="project" value="UniProtKB-UniRule"/>
</dbReference>
<evidence type="ECO:0000256" key="9">
    <source>
        <dbReference type="ARBA" id="ARBA00022679"/>
    </source>
</evidence>
<dbReference type="PhylomeDB" id="Q2RWM1"/>
<dbReference type="Gene3D" id="3.40.50.300">
    <property type="entry name" value="P-loop containing nucleotide triphosphate hydrolases"/>
    <property type="match status" value="1"/>
</dbReference>
<name>Q2RWM1_RHORT</name>
<evidence type="ECO:0000256" key="8">
    <source>
        <dbReference type="ARBA" id="ARBA00022573"/>
    </source>
</evidence>
<evidence type="ECO:0000256" key="16">
    <source>
        <dbReference type="PIRSR" id="PIRSR006135-2"/>
    </source>
</evidence>
<proteinExistence type="inferred from homology"/>
<feature type="binding site" evidence="16">
    <location>
        <begin position="22"/>
        <end position="29"/>
    </location>
    <ligand>
        <name>GTP</name>
        <dbReference type="ChEBI" id="CHEBI:37565"/>
    </ligand>
</feature>
<comment type="pathway">
    <text evidence="6 14">Cofactor biosynthesis; adenosylcobalamin biosynthesis; adenosylcobalamin from cob(II)yrinate a,c-diamide: step 5/7.</text>
</comment>
<dbReference type="CDD" id="cd00544">
    <property type="entry name" value="CobU"/>
    <property type="match status" value="1"/>
</dbReference>
<evidence type="ECO:0000313" key="18">
    <source>
        <dbReference type="Proteomes" id="UP000001929"/>
    </source>
</evidence>
<dbReference type="GO" id="GO:0008820">
    <property type="term" value="F:cobinamide phosphate guanylyltransferase activity"/>
    <property type="evidence" value="ECO:0007669"/>
    <property type="project" value="UniProtKB-UniRule"/>
</dbReference>
<keyword evidence="11 14" id="KW-0418">Kinase</keyword>
<evidence type="ECO:0000256" key="1">
    <source>
        <dbReference type="ARBA" id="ARBA00000312"/>
    </source>
</evidence>
<dbReference type="SUPFAM" id="SSF52540">
    <property type="entry name" value="P-loop containing nucleoside triphosphate hydrolases"/>
    <property type="match status" value="1"/>
</dbReference>
<dbReference type="GO" id="GO:0043752">
    <property type="term" value="F:adenosylcobinamide kinase activity"/>
    <property type="evidence" value="ECO:0007669"/>
    <property type="project" value="UniProtKB-EC"/>
</dbReference>
<feature type="binding site" evidence="16">
    <location>
        <begin position="65"/>
        <end position="68"/>
    </location>
    <ligand>
        <name>GTP</name>
        <dbReference type="ChEBI" id="CHEBI:37565"/>
    </ligand>
</feature>
<dbReference type="RefSeq" id="WP_011388428.1">
    <property type="nucleotide sequence ID" value="NC_007643.1"/>
</dbReference>
<evidence type="ECO:0000256" key="11">
    <source>
        <dbReference type="ARBA" id="ARBA00022777"/>
    </source>
</evidence>
<evidence type="ECO:0000256" key="2">
    <source>
        <dbReference type="ARBA" id="ARBA00000711"/>
    </source>
</evidence>
<dbReference type="EnsemblBacteria" id="ABC21474">
    <property type="protein sequence ID" value="ABC21474"/>
    <property type="gene ID" value="Rru_A0670"/>
</dbReference>
<evidence type="ECO:0000256" key="3">
    <source>
        <dbReference type="ARBA" id="ARBA00001522"/>
    </source>
</evidence>
<evidence type="ECO:0000256" key="7">
    <source>
        <dbReference type="ARBA" id="ARBA00007490"/>
    </source>
</evidence>
<keyword evidence="10 14" id="KW-0547">Nucleotide-binding</keyword>
<dbReference type="GO" id="GO:0009236">
    <property type="term" value="P:cobalamin biosynthetic process"/>
    <property type="evidence" value="ECO:0007669"/>
    <property type="project" value="UniProtKB-UniRule"/>
</dbReference>
<dbReference type="UniPathway" id="UPA00148">
    <property type="reaction ID" value="UER00236"/>
</dbReference>
<dbReference type="STRING" id="269796.Rru_A0670"/>
<accession>Q2RWM1</accession>
<evidence type="ECO:0000256" key="4">
    <source>
        <dbReference type="ARBA" id="ARBA00003889"/>
    </source>
</evidence>
<evidence type="ECO:0000256" key="14">
    <source>
        <dbReference type="PIRNR" id="PIRNR006135"/>
    </source>
</evidence>
<dbReference type="NCBIfam" id="NF004469">
    <property type="entry name" value="PRK05800.1"/>
    <property type="match status" value="1"/>
</dbReference>
<comment type="catalytic activity">
    <reaction evidence="2 14">
        <text>adenosylcob(III)inamide phosphate + GTP + H(+) = adenosylcob(III)inamide-GDP + diphosphate</text>
        <dbReference type="Rhea" id="RHEA:22712"/>
        <dbReference type="ChEBI" id="CHEBI:15378"/>
        <dbReference type="ChEBI" id="CHEBI:33019"/>
        <dbReference type="ChEBI" id="CHEBI:37565"/>
        <dbReference type="ChEBI" id="CHEBI:58502"/>
        <dbReference type="ChEBI" id="CHEBI:60487"/>
        <dbReference type="EC" id="2.7.7.62"/>
    </reaction>
</comment>
<comment type="pathway">
    <text evidence="5 14">Cofactor biosynthesis; adenosylcobalamin biosynthesis; adenosylcobalamin from cob(II)yrinate a,c-diamide: step 6/7.</text>
</comment>
<evidence type="ECO:0000256" key="15">
    <source>
        <dbReference type="PIRSR" id="PIRSR006135-1"/>
    </source>
</evidence>
<dbReference type="HOGENOM" id="CLU_094161_0_1_5"/>
<dbReference type="GO" id="GO:0005525">
    <property type="term" value="F:GTP binding"/>
    <property type="evidence" value="ECO:0007669"/>
    <property type="project" value="UniProtKB-UniRule"/>
</dbReference>
<comment type="catalytic activity">
    <reaction evidence="3">
        <text>adenosylcob(III)inamide + GTP = adenosylcob(III)inamide phosphate + GDP + H(+)</text>
        <dbReference type="Rhea" id="RHEA:15765"/>
        <dbReference type="ChEBI" id="CHEBI:2480"/>
        <dbReference type="ChEBI" id="CHEBI:15378"/>
        <dbReference type="ChEBI" id="CHEBI:37565"/>
        <dbReference type="ChEBI" id="CHEBI:58189"/>
        <dbReference type="ChEBI" id="CHEBI:58502"/>
        <dbReference type="EC" id="2.7.1.156"/>
    </reaction>
</comment>
<dbReference type="PANTHER" id="PTHR34848">
    <property type="match status" value="1"/>
</dbReference>
<comment type="catalytic activity">
    <reaction evidence="1 14">
        <text>adenosylcob(III)inamide + ATP = adenosylcob(III)inamide phosphate + ADP + H(+)</text>
        <dbReference type="Rhea" id="RHEA:15769"/>
        <dbReference type="ChEBI" id="CHEBI:2480"/>
        <dbReference type="ChEBI" id="CHEBI:15378"/>
        <dbReference type="ChEBI" id="CHEBI:30616"/>
        <dbReference type="ChEBI" id="CHEBI:58502"/>
        <dbReference type="ChEBI" id="CHEBI:456216"/>
        <dbReference type="EC" id="2.7.1.156"/>
    </reaction>
</comment>
<dbReference type="EC" id="2.7.7.62" evidence="14"/>
<keyword evidence="9 14" id="KW-0808">Transferase</keyword>
<dbReference type="EC" id="2.7.1.156" evidence="14"/>
<dbReference type="InterPro" id="IPR003203">
    <property type="entry name" value="CobU/CobP"/>
</dbReference>
<feature type="active site" description="GMP-histidine intermediate" evidence="15">
    <location>
        <position position="64"/>
    </location>
</feature>
<gene>
    <name evidence="17" type="ordered locus">Rru_A0670</name>
</gene>
<evidence type="ECO:0000256" key="6">
    <source>
        <dbReference type="ARBA" id="ARBA00005159"/>
    </source>
</evidence>
<protein>
    <recommendedName>
        <fullName evidence="14">Bifunctional adenosylcobalamin biosynthesis protein</fullName>
        <ecNumber evidence="14">2.7.1.156</ecNumber>
        <ecNumber evidence="14">2.7.7.62</ecNumber>
    </recommendedName>
</protein>
<keyword evidence="13 14" id="KW-0342">GTP-binding</keyword>
<keyword evidence="12 14" id="KW-0067">ATP-binding</keyword>
<keyword evidence="18" id="KW-1185">Reference proteome</keyword>
<evidence type="ECO:0000256" key="5">
    <source>
        <dbReference type="ARBA" id="ARBA00004692"/>
    </source>
</evidence>
<dbReference type="InterPro" id="IPR027417">
    <property type="entry name" value="P-loop_NTPase"/>
</dbReference>
<feature type="binding site" evidence="16">
    <location>
        <position position="76"/>
    </location>
    <ligand>
        <name>GTP</name>
        <dbReference type="ChEBI" id="CHEBI:37565"/>
    </ligand>
</feature>
<comment type="function">
    <text evidence="4 14">Catalyzes ATP-dependent phosphorylation of adenosylcobinamide and addition of GMP to adenosylcobinamide phosphate.</text>
</comment>
<keyword evidence="8 14" id="KW-0169">Cobalamin biosynthesis</keyword>
<evidence type="ECO:0000313" key="17">
    <source>
        <dbReference type="EMBL" id="ABC21474.1"/>
    </source>
</evidence>
<comment type="similarity">
    <text evidence="7 14">Belongs to the CobU/CobP family.</text>
</comment>
<dbReference type="KEGG" id="rru:Rru_A0670"/>
<feature type="binding site" evidence="16">
    <location>
        <begin position="47"/>
        <end position="49"/>
    </location>
    <ligand>
        <name>GTP</name>
        <dbReference type="ChEBI" id="CHEBI:37565"/>
    </ligand>
</feature>
<evidence type="ECO:0000256" key="10">
    <source>
        <dbReference type="ARBA" id="ARBA00022741"/>
    </source>
</evidence>
<organism evidence="17 18">
    <name type="scientific">Rhodospirillum rubrum (strain ATCC 11170 / ATH 1.1.1 / DSM 467 / LMG 4362 / NCIMB 8255 / S1)</name>
    <dbReference type="NCBI Taxonomy" id="269796"/>
    <lineage>
        <taxon>Bacteria</taxon>
        <taxon>Pseudomonadati</taxon>
        <taxon>Pseudomonadota</taxon>
        <taxon>Alphaproteobacteria</taxon>
        <taxon>Rhodospirillales</taxon>
        <taxon>Rhodospirillaceae</taxon>
        <taxon>Rhodospirillum</taxon>
    </lineage>
</organism>
<dbReference type="Proteomes" id="UP000001929">
    <property type="component" value="Chromosome"/>
</dbReference>
<dbReference type="AlphaFoldDB" id="Q2RWM1"/>
<feature type="binding site" evidence="16">
    <location>
        <position position="99"/>
    </location>
    <ligand>
        <name>GTP</name>
        <dbReference type="ChEBI" id="CHEBI:37565"/>
    </ligand>
</feature>
<dbReference type="EMBL" id="CP000230">
    <property type="protein sequence ID" value="ABC21474.1"/>
    <property type="molecule type" value="Genomic_DNA"/>
</dbReference>